<dbReference type="Gene3D" id="3.30.1150.10">
    <property type="match status" value="1"/>
</dbReference>
<dbReference type="NCBIfam" id="TIGR01352">
    <property type="entry name" value="tonB_Cterm"/>
    <property type="match status" value="1"/>
</dbReference>
<dbReference type="GO" id="GO:0015891">
    <property type="term" value="P:siderophore transport"/>
    <property type="evidence" value="ECO:0007669"/>
    <property type="project" value="InterPro"/>
</dbReference>
<dbReference type="PROSITE" id="PS52015">
    <property type="entry name" value="TONB_CTD"/>
    <property type="match status" value="1"/>
</dbReference>
<dbReference type="GO" id="GO:0015031">
    <property type="term" value="P:protein transport"/>
    <property type="evidence" value="ECO:0007669"/>
    <property type="project" value="UniProtKB-KW"/>
</dbReference>
<gene>
    <name evidence="13" type="ORF">PJIAN_11032</name>
</gene>
<sequence>MNPLFDYLLKSVLWLCSFYVVYHFLLRKETFCKFNRFFLLTGIFASLIMPLIVVYHTIYTTVSVEDPLPVIATIPAIQAEPTMSFREVIQNTAILLYGVCLAYFIIRTAINLTPILKEIRKHQGNDALIHSRTFSSPFSFGKYIFIPESLSEQERELILAHEYTHTNELHYLDLWVTKAVCILQFFNPIAWLYAKAVQENCEFIADHQTFRNTTLKDEYLQLLIKYSVGHHLNPIALHFSFPLIFKRIKIMKQKQSSKLASLKSLMVVPLAGLIMVGFAQTKIVETKTVVKQQKASQPAASKTKVKPSTTQSESPSQQTDSQKATNQKGNETQQAGQDKKGANSVDEVVVVGYGAPETNDQQTSKRSDEVFTVVEELPKFADGPVQAFLAKNIRYPVEAQKNNIQGRVICQFIVETDGSISSVQVIRSIDPLLDAEACRVLYTMPKWIPGKQRGQIVRVKYTLPITFKLNK</sequence>
<dbReference type="Pfam" id="PF03544">
    <property type="entry name" value="TonB_C"/>
    <property type="match status" value="1"/>
</dbReference>
<dbReference type="InterPro" id="IPR006260">
    <property type="entry name" value="TonB/TolA_C"/>
</dbReference>
<evidence type="ECO:0000259" key="12">
    <source>
        <dbReference type="PROSITE" id="PS52015"/>
    </source>
</evidence>
<evidence type="ECO:0000256" key="4">
    <source>
        <dbReference type="ARBA" id="ARBA00022475"/>
    </source>
</evidence>
<dbReference type="EMBL" id="BDCR01000001">
    <property type="protein sequence ID" value="GAT62438.1"/>
    <property type="molecule type" value="Genomic_DNA"/>
</dbReference>
<dbReference type="PANTHER" id="PTHR33446:SF2">
    <property type="entry name" value="PROTEIN TONB"/>
    <property type="match status" value="1"/>
</dbReference>
<dbReference type="AlphaFoldDB" id="A0A170Z956"/>
<reference evidence="14" key="2">
    <citation type="journal article" date="2017" name="Genome Announc.">
        <title>Draft genome sequence of Paludibacter jiangxiensis NM7(T), a propionate-producing fermentative bacterium.</title>
        <authorList>
            <person name="Qiu Y.-L."/>
            <person name="Tourlousse D.M."/>
            <person name="Matsuura N."/>
            <person name="Ohashi A."/>
            <person name="Sekiguchi Y."/>
        </authorList>
    </citation>
    <scope>NUCLEOTIDE SEQUENCE [LARGE SCALE GENOMIC DNA]</scope>
    <source>
        <strain evidence="14">NM7</strain>
    </source>
</reference>
<dbReference type="PRINTS" id="PR01374">
    <property type="entry name" value="TONBPROTEIN"/>
</dbReference>
<dbReference type="STRING" id="681398.PJIAN_11032"/>
<feature type="compositionally biased region" description="Polar residues" evidence="10">
    <location>
        <begin position="323"/>
        <end position="336"/>
    </location>
</feature>
<dbReference type="InterPro" id="IPR051045">
    <property type="entry name" value="TonB-dependent_transducer"/>
</dbReference>
<feature type="compositionally biased region" description="Low complexity" evidence="10">
    <location>
        <begin position="308"/>
        <end position="322"/>
    </location>
</feature>
<keyword evidence="6 11" id="KW-0812">Transmembrane</keyword>
<comment type="caution">
    <text evidence="13">The sequence shown here is derived from an EMBL/GenBank/DDBJ whole genome shotgun (WGS) entry which is preliminary data.</text>
</comment>
<feature type="domain" description="TonB C-terminal" evidence="12">
    <location>
        <begin position="380"/>
        <end position="471"/>
    </location>
</feature>
<dbReference type="GO" id="GO:0098797">
    <property type="term" value="C:plasma membrane protein complex"/>
    <property type="evidence" value="ECO:0007669"/>
    <property type="project" value="TreeGrafter"/>
</dbReference>
<protein>
    <submittedName>
        <fullName evidence="13">TonB family C-terminal domain-containing protein</fullName>
    </submittedName>
</protein>
<evidence type="ECO:0000256" key="11">
    <source>
        <dbReference type="SAM" id="Phobius"/>
    </source>
</evidence>
<reference evidence="14" key="1">
    <citation type="submission" date="2016-04" db="EMBL/GenBank/DDBJ databases">
        <title>Draft genome sequence of Paludibacter jiangxiensis strain NM7.</title>
        <authorList>
            <person name="Qiu Y."/>
            <person name="Matsuura N."/>
            <person name="Ohashi A."/>
            <person name="Tourlousse M.D."/>
            <person name="Sekiguchi Y."/>
        </authorList>
    </citation>
    <scope>NUCLEOTIDE SEQUENCE [LARGE SCALE GENOMIC DNA]</scope>
    <source>
        <strain evidence="14">NM7</strain>
    </source>
</reference>
<name>A0A170Z956_9BACT</name>
<evidence type="ECO:0000256" key="9">
    <source>
        <dbReference type="ARBA" id="ARBA00023136"/>
    </source>
</evidence>
<evidence type="ECO:0000313" key="13">
    <source>
        <dbReference type="EMBL" id="GAT62438.1"/>
    </source>
</evidence>
<comment type="similarity">
    <text evidence="2">Belongs to the TonB family.</text>
</comment>
<keyword evidence="9 11" id="KW-0472">Membrane</keyword>
<keyword evidence="7" id="KW-0653">Protein transport</keyword>
<feature type="transmembrane region" description="Helical" evidence="11">
    <location>
        <begin position="37"/>
        <end position="58"/>
    </location>
</feature>
<dbReference type="SUPFAM" id="SSF74653">
    <property type="entry name" value="TolA/TonB C-terminal domain"/>
    <property type="match status" value="1"/>
</dbReference>
<evidence type="ECO:0000256" key="5">
    <source>
        <dbReference type="ARBA" id="ARBA00022519"/>
    </source>
</evidence>
<keyword evidence="14" id="KW-1185">Reference proteome</keyword>
<keyword evidence="8 11" id="KW-1133">Transmembrane helix</keyword>
<proteinExistence type="inferred from homology"/>
<dbReference type="Proteomes" id="UP000076586">
    <property type="component" value="Unassembled WGS sequence"/>
</dbReference>
<dbReference type="CDD" id="cd07341">
    <property type="entry name" value="M56_BlaR1_MecR1_like"/>
    <property type="match status" value="1"/>
</dbReference>
<evidence type="ECO:0000256" key="10">
    <source>
        <dbReference type="SAM" id="MobiDB-lite"/>
    </source>
</evidence>
<dbReference type="Pfam" id="PF05569">
    <property type="entry name" value="Peptidase_M56"/>
    <property type="match status" value="1"/>
</dbReference>
<feature type="transmembrane region" description="Helical" evidence="11">
    <location>
        <begin position="7"/>
        <end position="25"/>
    </location>
</feature>
<dbReference type="RefSeq" id="WP_084252266.1">
    <property type="nucleotide sequence ID" value="NZ_BDCR01000001.1"/>
</dbReference>
<evidence type="ECO:0000256" key="8">
    <source>
        <dbReference type="ARBA" id="ARBA00022989"/>
    </source>
</evidence>
<dbReference type="GO" id="GO:0030288">
    <property type="term" value="C:outer membrane-bounded periplasmic space"/>
    <property type="evidence" value="ECO:0007669"/>
    <property type="project" value="InterPro"/>
</dbReference>
<evidence type="ECO:0000256" key="6">
    <source>
        <dbReference type="ARBA" id="ARBA00022692"/>
    </source>
</evidence>
<organism evidence="13 14">
    <name type="scientific">Paludibacter jiangxiensis</name>
    <dbReference type="NCBI Taxonomy" id="681398"/>
    <lineage>
        <taxon>Bacteria</taxon>
        <taxon>Pseudomonadati</taxon>
        <taxon>Bacteroidota</taxon>
        <taxon>Bacteroidia</taxon>
        <taxon>Bacteroidales</taxon>
        <taxon>Paludibacteraceae</taxon>
        <taxon>Paludibacter</taxon>
    </lineage>
</organism>
<keyword evidence="5" id="KW-0997">Cell inner membrane</keyword>
<dbReference type="GO" id="GO:0031992">
    <property type="term" value="F:energy transducer activity"/>
    <property type="evidence" value="ECO:0007669"/>
    <property type="project" value="InterPro"/>
</dbReference>
<feature type="transmembrane region" description="Helical" evidence="11">
    <location>
        <begin position="259"/>
        <end position="279"/>
    </location>
</feature>
<evidence type="ECO:0000256" key="1">
    <source>
        <dbReference type="ARBA" id="ARBA00004383"/>
    </source>
</evidence>
<evidence type="ECO:0000256" key="2">
    <source>
        <dbReference type="ARBA" id="ARBA00006555"/>
    </source>
</evidence>
<evidence type="ECO:0000256" key="3">
    <source>
        <dbReference type="ARBA" id="ARBA00022448"/>
    </source>
</evidence>
<keyword evidence="4" id="KW-1003">Cell membrane</keyword>
<keyword evidence="3" id="KW-0813">Transport</keyword>
<feature type="region of interest" description="Disordered" evidence="10">
    <location>
        <begin position="294"/>
        <end position="342"/>
    </location>
</feature>
<dbReference type="InterPro" id="IPR037682">
    <property type="entry name" value="TonB_C"/>
</dbReference>
<dbReference type="GO" id="GO:0055085">
    <property type="term" value="P:transmembrane transport"/>
    <property type="evidence" value="ECO:0007669"/>
    <property type="project" value="InterPro"/>
</dbReference>
<evidence type="ECO:0000256" key="7">
    <source>
        <dbReference type="ARBA" id="ARBA00022927"/>
    </source>
</evidence>
<dbReference type="InterPro" id="IPR008756">
    <property type="entry name" value="Peptidase_M56"/>
</dbReference>
<dbReference type="InterPro" id="IPR003538">
    <property type="entry name" value="TonB"/>
</dbReference>
<dbReference type="PANTHER" id="PTHR33446">
    <property type="entry name" value="PROTEIN TONB-RELATED"/>
    <property type="match status" value="1"/>
</dbReference>
<comment type="subcellular location">
    <subcellularLocation>
        <location evidence="1">Cell inner membrane</location>
        <topology evidence="1">Single-pass membrane protein</topology>
        <orientation evidence="1">Periplasmic side</orientation>
    </subcellularLocation>
</comment>
<feature type="transmembrane region" description="Helical" evidence="11">
    <location>
        <begin position="88"/>
        <end position="110"/>
    </location>
</feature>
<accession>A0A170Z956</accession>
<evidence type="ECO:0000313" key="14">
    <source>
        <dbReference type="Proteomes" id="UP000076586"/>
    </source>
</evidence>
<dbReference type="OrthoDB" id="9814002at2"/>